<dbReference type="Gene3D" id="3.40.50.300">
    <property type="entry name" value="P-loop containing nucleotide triphosphate hydrolases"/>
    <property type="match status" value="7"/>
</dbReference>
<dbReference type="Pfam" id="PF17867">
    <property type="entry name" value="AAA_lid_7"/>
    <property type="match status" value="3"/>
</dbReference>
<accession>A0A836F3R4</accession>
<feature type="compositionally biased region" description="Acidic residues" evidence="10">
    <location>
        <begin position="4863"/>
        <end position="4876"/>
    </location>
</feature>
<dbReference type="Pfam" id="PF00092">
    <property type="entry name" value="VWA"/>
    <property type="match status" value="1"/>
</dbReference>
<dbReference type="FunFam" id="3.40.50.300:FF:000764">
    <property type="entry name" value="Midasin"/>
    <property type="match status" value="1"/>
</dbReference>
<comment type="similarity">
    <text evidence="3">Belongs to the midasin family.</text>
</comment>
<evidence type="ECO:0000259" key="11">
    <source>
        <dbReference type="PROSITE" id="PS50192"/>
    </source>
</evidence>
<dbReference type="InterPro" id="IPR048617">
    <property type="entry name" value="MDN1_AAA_lid_4"/>
</dbReference>
<feature type="compositionally biased region" description="Basic and acidic residues" evidence="10">
    <location>
        <begin position="5062"/>
        <end position="5078"/>
    </location>
</feature>
<dbReference type="GO" id="GO:0005654">
    <property type="term" value="C:nucleoplasm"/>
    <property type="evidence" value="ECO:0007669"/>
    <property type="project" value="UniProtKB-SubCell"/>
</dbReference>
<dbReference type="InterPro" id="IPR036465">
    <property type="entry name" value="vWFA_dom_sf"/>
</dbReference>
<dbReference type="FunFam" id="3.40.50.410:FF:000028">
    <property type="entry name" value="Midasin"/>
    <property type="match status" value="1"/>
</dbReference>
<proteinExistence type="inferred from homology"/>
<keyword evidence="5" id="KW-0547">Nucleotide-binding</keyword>
<dbReference type="PROSITE" id="PS50234">
    <property type="entry name" value="VWFA"/>
    <property type="match status" value="1"/>
</dbReference>
<reference evidence="13" key="1">
    <citation type="submission" date="2020-02" db="EMBL/GenBank/DDBJ databases">
        <title>Relaxed selection underlies rapid genomic changes in the transitions from sociality to social parasitism in ants.</title>
        <authorList>
            <person name="Bi X."/>
        </authorList>
    </citation>
    <scope>NUCLEOTIDE SEQUENCE</scope>
    <source>
        <strain evidence="13">BGI-DK2014c</strain>
        <tissue evidence="13">Whole body</tissue>
    </source>
</reference>
<feature type="non-terminal residue" evidence="13">
    <location>
        <position position="5500"/>
    </location>
</feature>
<feature type="non-terminal residue" evidence="13">
    <location>
        <position position="1"/>
    </location>
</feature>
<feature type="compositionally biased region" description="Basic and acidic residues" evidence="10">
    <location>
        <begin position="4746"/>
        <end position="4763"/>
    </location>
</feature>
<feature type="compositionally biased region" description="Basic and acidic residues" evidence="10">
    <location>
        <begin position="4838"/>
        <end position="4862"/>
    </location>
</feature>
<keyword evidence="7" id="KW-0143">Chaperone</keyword>
<evidence type="ECO:0000256" key="10">
    <source>
        <dbReference type="SAM" id="MobiDB-lite"/>
    </source>
</evidence>
<sequence>IKTNAVPTIFGYFVKKKVPFNNQNFNVVKDKPANDSTVSRTREPMLHIFRGPYSINETVEVNASIINPNTSSTKCTSSTTEIDGKKEKDKNPKLKEINRKMQIHLTLMRKKMRVLRSKILRLKKKIKFNKLNPDTILEILCEFLMQPECTKDVIDCFPELLLGLISVAIPIEGIQSSALIDKDIIHRLNCVILGKLLDVNQELLIYVLHYFDINPAPFEFFDDSLDVVIPLKKQNRRKFSYISEVSEYDIVIACHSILQSAVSHFKHKWNWSRFYKYLTNADDRVKWVALKCIAIILNMSESTRLSCAQTLIPNFKKFLIDYEDKNTNTNIICAGFKSMEDIAKNISSIVSVGGILLPTLGRNQNTYNLVPVSSTKKNLQSLAIAIGSRKCICLQGPVGCGKTALVEYLARVTGHDTSNFIKMQLGDQTDSKMLLGMYRCTDVPGEFVWQPGVLTQAVIAGKWLLLEDVDSTALDVASILSNLMETGTLCVPGYRDTIYANSGFQLFVTQRLMTSVTGIQKYVTGSSNLLQKHWLCLNVEPLSTDELVTLVQTLFPVLNTIAIKIIDVFLLFSVGDHNNETNAYDTILSLKIGRQMSTRDLIKWCSRAIIDFNVSSSDSLLKIFQDALDIFCCSMPNQEQRLNLAKAIACKLGIIMLKAEYFCNMYKPSIDLLPEFLIAGRAKLTRKKAQCARIDIEKINFSFTRPSACLLERIAICIKQKEPVLLVGETGTGKTSSIQYLARSTGHRLIVINMNQQSESADLLGGYKPVDLKFLISPIREEFEILFRSYFMIESNRKFLEHIALCHKQQKWKNLIILMSHSAHAAVKRLRNKCEKYLEDSTFRKDTSKHFRQDKKSQNKSDQDVIQADLNMLKKWEKMLEKLDKLGTQVKSQYALAFSFIEGSLVRALRDGYWVLLDEINLANAETLECLSGLLEGSSESLSLLERGDGEPVKRHPDFTVFACMNPATDVGKIDLPVGLRNRFTEFYVDELTEQSDLELLVSSYLAELNLPEKHKAIVKFYLNVRKEAMSTLFDGTAHKPHYSLRTLCRALYISASNPCGNVLRSLYEAFSLSFLTQLDYNSYPIVQIMIAKAILDNKNIKEILGIPIPKPKCSPGEDYMYIEGYWILQGSLTPETPNNYILTDSVRRNLKDLVRVASIGKIPVLLQGDTSVGKTSLITYLAKTTGHVCVRINNHEHTDLQEYVGSYIADETGKLVFKEGVLVDAMRKGYWIILDELNLAPSDVLEALNRVLDDNRELFIPETQQVVKAHEHFMLFATQNPPGLYGGRKVLSRAFRNRFIELHFDEIPPNELQIILNQRCSMPESYCKQVINVMTDLQTRRKSTAAFAGKKGFITLRDLFRWGERYRLAPDIGNKLYDWSQHLADEGYLVLAAKVRKVEEADEIRQVIRKHLKRDVDPDNLFTLNDKTSPVTRHILEEILKNNFSGFSHIVWTYHMRRIAVLLKKSCQFKEPVLLVGETGGGKTTVCQLIAAINSQAMRSVNCHMHTESSDFLGNLRPVRDHVEDDQKLFEWVDGPLINAMRNGDLFLADEISLADDSVLERLNSLLEPERSLLLAEKGIESLHGEEENTVIVADEKFVFVGTMNPGGDYGKKELSPALRNRFTEVWCEGCMARSDLRDIIIHNLCIDLQTRESIANAILRFTEWLQITEVGKKLTVSIRDVLTWVNFINVSTDGTLLSKLTIGEAYYHGACLTYIDSLGSSSTGLESISKLKDFTEAALRFIKSEIENTMKSELNMEVPVINENVVVDALDIFGILPFYIKKGPFIFYENHTFTFTTPTAKLNTLKLLRALQLNKPILLEGSPGVGKTSLVSALAKATGHTLLRINLSDQTDVSDLFGADLPVEGGKGGEFAWRDGPFLRALRAGYWILLDELNLASQSVLEGLNACFDHRGEIYVPELGKTFSVKPGTRLFGCQNPLRQGGARRGLPRSFLNRFTQISVAALMEDDLKFILSVQFPQLPLELINHMVQFNNKLASEAGIIWGHTGSPWEMNLRDIIRWCETTIEAASNEFRDNKQYFNPGDSVELIYVNRMRTNEDRQKVYQIYQEMFSSEKYPLPPNQLPMHITTDKFVIGEVMLNRKNCSEPQDFNLLILRDQKRTLKSLMQCDKMNWMSILVGTSGSGKSSVVRLLAALTGQKLKSITVNSAMDTTEILGGFEQTDYNRHLEQLFEHVATLLIESLQTKITIDKLEQVTELHEHLEQVRHLFDENVAGRTMAVETKLFLHKIEKLSKLISAMKLWEPSHESELQNIESKLRNLSIFVEQDKCLNAGGKFEWVDSVLVKCLQDGTWLLIDQVNLCSPAVLDRLNGLLEPNGVLSIGERGIDSNGNVVTIKPHENFRLFLTMNPRYGEISRAMRNRGVEIYMLSSKENVDKDVIDFNSLLFNTGIIKSAHRDTLLEIYDRMSEEIAWDQFNVVDLLHTAFLVKQRLLRGFSAEQSIRNACIDVYIKPRPRDPRFREHLTSLIDETVERRVTCDEEISVIDLNAATWSVRNLQDNSRLVIIRQQSLLLNAAVKIYESSLKSDSGNIEGNIIITKLLNDFCGLEEDEKFTFDVTDILPYLLLNFYEQSSRDDAPLRKEFISKMLRGKAIFNDLEHKSALMADVIALYCSESANARSSLPWDLWQLVGRITSDNDDNTCRDTNKLLLLLYAYSMILKKDMSLKKMENKDLISIKLYSSVVNDGKLFSQLKNQPLITYFVQFLEQARSCINAILQNININIKEYIDLRKELKWFTRFERLGEFTLIDKTEKSKDVFTNLDQISVLLRVHYKWLLKFLRNLKSLSNETMSEIEQLQDIVDHINNQLESVYDPIKKISKKIKKYLTLPSPHPTEINMEVQSKLMKITKDLEVRDEGGSTLKQELKIISVQLKDALAMRQQMISLWSDVYSKKSIDETTLRIVHEVERFCDESHIRLRVPAEVKDILNRVHSLPKREIMQLNARIRLWPIYEYVFLSLACTLQGKMCREIMISDITLTECLAKFTDVVSIPSDLMGLLSAMAGIERGSELLLLPELFCCLAQFVQRSHAFKGTSRLLHWRGITEEDIEKSITSYVESKIECHVGGPVLLNLVLQLMLNKTNQEKEKNVLSAIALGTYTVQVNQLQLLNEILWRNSISLTNKRCNSNNSDLATLKFYLHLYSSTIYKMNMENDIKKQAENCADDIKSNDYFKSVEELHEAYNEINIIDDENEEGSFSKTLQRGKGWMILGYVQLMLFGNLDLIDPVHKVELKLQYLEEDIDDFRKTIYVTMLQDRILGISAANEHPRFVEMRNCEKRLLKTRDDLNCLRAFRPTSVNFASLSKDSADFRNRIGSYTLVKKHINNLYMIADEISRDCESTDLTIAETISREAEIWGLSVQRFAEQIRTKYLSAYPDVILPLLTALAQLNHGVFILINEIRRLISLRKSGEADLESLIYNLIRFPTIGLQQENLLNLSDLCVSTNMRSLIGKSSCSTDTFVRMQEQFRIFKSGLYELHNHVILNKGLTKPLWRDMNELLQQIVLIWKQQQLEEEKRAAEKDSLYKNKIESHNDTLTEEEELTLEVRKLFPSYREKDFNDIEDESQPSLNEKSISTQLDETESNFSGLVTKDDIREIQQIHSNIVMSFITTKWICNSSALTSSTNYIGTLIQRYNTVYRILDNILPSLSEGLAVKLYNSLNFLVTLGLQASQEKSADRTSRENTWSEGRMKAYDFYKDCNIEEVKQCLPLCENILNHVDNLLKEWPEHPTLRSIRCIIEKIYTFSVTSPISRFLTGLELLLVKMHQWEENAHSGVSMIDHALKLTQQIIYWRKLELSCWKGCLDATYENLRSDTSKWWFFLYALIESYVTRSEKDNVQETNDEPITKQKFIESLEHFMNQSSLVEFESRLDLLLTFHCHVYYFDDSDNKNELLAILWNVYNYYKQFVDDVNTRIALLKAPIEKKLKDFVKIARWNDISYWAVKETVEKTHRTLHKLVKEFQNALKQAVSSCLTVKSASYSTEMSKGIWDDEEHHKHITRPEDFIVTKSSQSVDVKVQFTSELITLLTKAKKAPYLCKEIILVNSYPNVRKEFENFIENYMEQSVRLREINIDRSLPKNKQKSQAKSILQQKKMTLANYFKELTQMGISYRTGILTLKNNADKVIDFTVSPLDLSTISQYFKLKKADQNMLTQWKGCEKYYYKSLIRLNALNAMLSTNQTDLGLQNIERCRGYSAHLMLIAHMQKMTIVQSFDRFSSLRAQIFNLSETREQDLNMLRQNRSDSTNNDSFMKRVESLKTLLITLEVGFEQLLLFLQCCPLESSSDPNRAKLTLDANALPIIAASQNDEIWKNANAMLKDSLSSVKATAKRFHILFMPFEVLSVDHFGHSTHISFASSKHFEFLEQCCTTIKDLKARFKNIKLLFTNLDVVHPIWENIAFLDTKMECFLQDDGMLFEKLRTSTDIENEEKLKKENHTIEQYESDLKHLINIILLVIQKKFKDIKEDMNNDMHMNKKPSEENNINIEKEAEEKLKLVKLVELLERDIKNELKLADIYNLFSNLLLLIREFDDPQSANHCIRLLLKCLPLLEQYILFVQFYLNEQVASFRITCKILYLQLNVFLDLAANGFCVPKDLDLEENEMNESEEKTEKGGMGLAEGEGTKDVSDRIESEDQLEDAKPADQEREKQDDKTCKEEEKGIDMSEDFDSKLQDMEKNDNDEEQSNDDEENDLDKEMGETEEGAEQLDKEIWGDDQEESEEDNQSENENEEEGTGEQIGEKEMSARDDNGKRKQDDDDDTDHDENRQEENKKEINELNEPEVDEDHINPYHGKFQPQPEPEPLDLPEDMNLDKNGKEDNGGEDENPFDIDEMKKPPLEKQDIELEKESEETKENDPEENSSEDEDDNSNTDKENQTHKMEELETNKKTEEKSDENAENKNEEQNQDKKVEEEQLQEKAAPSANDASKEMDAAQQIEETTEGSHDTVAQQSNTKDQQETSSENTQEDNIDKGTGQSQSAQQESGHSGSSKQETVSAPQNNTMTKPVEKRKNLGESNEDRSLLDRFESTLKKLKTTYTQDEVSMDEKDNTSNADSNKAEMAQHIKDSEKFDDYTLDAATEDQVKQQASNMDKNEEEKKDDIMDIEMHEDEENDVTHDKINEHQPEKVSEIADNQSKKDSDGKRNMENNQIETTVELEGETAETMKVERGNESTFHTMEWNIEENDLSSDYVERKRFEMERMLDEWTQVPSIEEATAAWNCLCSVTDAAARDLSEKLRLVLEPTQASRLKGDYKTGKRINMRKIIPYIASQFRKDKIWLRRTKPSKRDYQIVLALDDSSSMADNHSKELAFESLSLISKAMTYLEVGQLSVISFGEQVKVLHPLGEAFTEQSGSRLIQEMRFDQRKTMIGQLVDFTVDMFENQCASSDNAKLLVVLSDGRGIFSEGKEKVNCAVRRARLVDIFLVFIIVDNPINKDSILDIRMPMFEKGKLLGIRSYMDNFPFPFYMILRDINTLPGVLSDALRQWFEVVGKIDT</sequence>
<feature type="compositionally biased region" description="Basic and acidic residues" evidence="10">
    <location>
        <begin position="4818"/>
        <end position="4827"/>
    </location>
</feature>
<feature type="compositionally biased region" description="Acidic residues" evidence="10">
    <location>
        <begin position="4687"/>
        <end position="4713"/>
    </location>
</feature>
<feature type="compositionally biased region" description="Polar residues" evidence="10">
    <location>
        <begin position="4953"/>
        <end position="4970"/>
    </location>
</feature>
<evidence type="ECO:0000313" key="14">
    <source>
        <dbReference type="Proteomes" id="UP000668214"/>
    </source>
</evidence>
<dbReference type="InterPro" id="IPR011704">
    <property type="entry name" value="ATPase_dyneun-rel_AAA"/>
</dbReference>
<feature type="compositionally biased region" description="Acidic residues" evidence="10">
    <location>
        <begin position="4721"/>
        <end position="4742"/>
    </location>
</feature>
<dbReference type="GO" id="GO:0000027">
    <property type="term" value="P:ribosomal large subunit assembly"/>
    <property type="evidence" value="ECO:0007669"/>
    <property type="project" value="InterPro"/>
</dbReference>
<dbReference type="CDD" id="cd00009">
    <property type="entry name" value="AAA"/>
    <property type="match status" value="1"/>
</dbReference>
<feature type="domain" description="VWFA" evidence="12">
    <location>
        <begin position="5295"/>
        <end position="5488"/>
    </location>
</feature>
<feature type="compositionally biased region" description="Basic and acidic residues" evidence="10">
    <location>
        <begin position="5119"/>
        <end position="5151"/>
    </location>
</feature>
<organism evidence="13 14">
    <name type="scientific">Pseudoatta argentina</name>
    <dbReference type="NCBI Taxonomy" id="621737"/>
    <lineage>
        <taxon>Eukaryota</taxon>
        <taxon>Metazoa</taxon>
        <taxon>Ecdysozoa</taxon>
        <taxon>Arthropoda</taxon>
        <taxon>Hexapoda</taxon>
        <taxon>Insecta</taxon>
        <taxon>Pterygota</taxon>
        <taxon>Neoptera</taxon>
        <taxon>Endopterygota</taxon>
        <taxon>Hymenoptera</taxon>
        <taxon>Apocrita</taxon>
        <taxon>Aculeata</taxon>
        <taxon>Formicoidea</taxon>
        <taxon>Formicidae</taxon>
        <taxon>Myrmicinae</taxon>
        <taxon>Pseudoatta</taxon>
    </lineage>
</organism>
<feature type="region of interest" description="Disordered" evidence="10">
    <location>
        <begin position="4610"/>
        <end position="5157"/>
    </location>
</feature>
<feature type="domain" description="T-SNARE coiled-coil homology" evidence="11">
    <location>
        <begin position="2797"/>
        <end position="2842"/>
    </location>
</feature>
<feature type="compositionally biased region" description="Acidic residues" evidence="10">
    <location>
        <begin position="4828"/>
        <end position="4837"/>
    </location>
</feature>
<name>A0A836F3R4_9HYME</name>
<keyword evidence="8" id="KW-0539">Nucleus</keyword>
<evidence type="ECO:0000313" key="13">
    <source>
        <dbReference type="EMBL" id="KAG5325815.1"/>
    </source>
</evidence>
<dbReference type="InterPro" id="IPR002035">
    <property type="entry name" value="VWF_A"/>
</dbReference>
<feature type="compositionally biased region" description="Basic and acidic residues" evidence="10">
    <location>
        <begin position="5012"/>
        <end position="5036"/>
    </location>
</feature>
<dbReference type="FunFam" id="3.40.50.300:FF:000582">
    <property type="entry name" value="Midasin"/>
    <property type="match status" value="1"/>
</dbReference>
<dbReference type="InterPro" id="IPR000727">
    <property type="entry name" value="T_SNARE_dom"/>
</dbReference>
<evidence type="ECO:0000256" key="6">
    <source>
        <dbReference type="ARBA" id="ARBA00022840"/>
    </source>
</evidence>
<evidence type="ECO:0000256" key="3">
    <source>
        <dbReference type="ARBA" id="ARBA00007188"/>
    </source>
</evidence>
<gene>
    <name evidence="13" type="primary">Mdn1_0</name>
    <name evidence="13" type="ORF">G6Z78_0008707</name>
</gene>
<dbReference type="SMART" id="SM00382">
    <property type="entry name" value="AAA"/>
    <property type="match status" value="6"/>
</dbReference>
<dbReference type="FunFam" id="3.40.50.300:FF:000142">
    <property type="entry name" value="Midasin"/>
    <property type="match status" value="1"/>
</dbReference>
<dbReference type="PANTHER" id="PTHR48103">
    <property type="entry name" value="MIDASIN-RELATED"/>
    <property type="match status" value="1"/>
</dbReference>
<dbReference type="InterPro" id="IPR012099">
    <property type="entry name" value="Midasin"/>
</dbReference>
<feature type="compositionally biased region" description="Basic and acidic residues" evidence="10">
    <location>
        <begin position="4877"/>
        <end position="4923"/>
    </location>
</feature>
<dbReference type="CDD" id="cd01460">
    <property type="entry name" value="vWA_midasin"/>
    <property type="match status" value="1"/>
</dbReference>
<evidence type="ECO:0000256" key="2">
    <source>
        <dbReference type="ARBA" id="ARBA00004642"/>
    </source>
</evidence>
<dbReference type="PIRSF" id="PIRSF010340">
    <property type="entry name" value="Midasin"/>
    <property type="match status" value="1"/>
</dbReference>
<dbReference type="GO" id="GO:0030687">
    <property type="term" value="C:preribosome, large subunit precursor"/>
    <property type="evidence" value="ECO:0007669"/>
    <property type="project" value="TreeGrafter"/>
</dbReference>
<dbReference type="Pfam" id="PF07728">
    <property type="entry name" value="AAA_5"/>
    <property type="match status" value="8"/>
</dbReference>
<evidence type="ECO:0000256" key="1">
    <source>
        <dbReference type="ARBA" id="ARBA00004604"/>
    </source>
</evidence>
<keyword evidence="9" id="KW-0175">Coiled coil</keyword>
<feature type="compositionally biased region" description="Basic and acidic residues" evidence="10">
    <location>
        <begin position="4630"/>
        <end position="4686"/>
    </location>
</feature>
<feature type="compositionally biased region" description="Basic and acidic residues" evidence="10">
    <location>
        <begin position="5097"/>
        <end position="5111"/>
    </location>
</feature>
<dbReference type="FunFam" id="3.40.50.300:FF:004102">
    <property type="entry name" value="Uncharacterized protein"/>
    <property type="match status" value="1"/>
</dbReference>
<keyword evidence="14" id="KW-1185">Reference proteome</keyword>
<dbReference type="InterPro" id="IPR041190">
    <property type="entry name" value="Midasin_AAA_lid_5"/>
</dbReference>
<dbReference type="GO" id="GO:0016887">
    <property type="term" value="F:ATP hydrolysis activity"/>
    <property type="evidence" value="ECO:0007669"/>
    <property type="project" value="InterPro"/>
</dbReference>
<feature type="coiled-coil region" evidence="9">
    <location>
        <begin position="2797"/>
        <end position="2824"/>
    </location>
</feature>
<protein>
    <recommendedName>
        <fullName evidence="4">Midasin</fullName>
    </recommendedName>
</protein>
<keyword evidence="6" id="KW-0067">ATP-binding</keyword>
<feature type="compositionally biased region" description="Basic and acidic residues" evidence="10">
    <location>
        <begin position="4771"/>
        <end position="4783"/>
    </location>
</feature>
<dbReference type="GO" id="GO:0000055">
    <property type="term" value="P:ribosomal large subunit export from nucleus"/>
    <property type="evidence" value="ECO:0007669"/>
    <property type="project" value="TreeGrafter"/>
</dbReference>
<dbReference type="InterPro" id="IPR003593">
    <property type="entry name" value="AAA+_ATPase"/>
</dbReference>
<dbReference type="Pfam" id="PF17865">
    <property type="entry name" value="AAA_lid_5"/>
    <property type="match status" value="1"/>
</dbReference>
<dbReference type="InterPro" id="IPR027417">
    <property type="entry name" value="P-loop_NTPase"/>
</dbReference>
<dbReference type="SUPFAM" id="SSF52540">
    <property type="entry name" value="P-loop containing nucleoside triphosphate hydrolases"/>
    <property type="match status" value="6"/>
</dbReference>
<dbReference type="GO" id="GO:0005730">
    <property type="term" value="C:nucleolus"/>
    <property type="evidence" value="ECO:0007669"/>
    <property type="project" value="UniProtKB-SubCell"/>
</dbReference>
<dbReference type="EMBL" id="JAANIA010000244">
    <property type="protein sequence ID" value="KAG5325815.1"/>
    <property type="molecule type" value="Genomic_DNA"/>
</dbReference>
<comment type="subcellular location">
    <subcellularLocation>
        <location evidence="1">Nucleus</location>
        <location evidence="1">Nucleolus</location>
    </subcellularLocation>
    <subcellularLocation>
        <location evidence="2">Nucleus</location>
        <location evidence="2">Nucleoplasm</location>
    </subcellularLocation>
</comment>
<evidence type="ECO:0000256" key="7">
    <source>
        <dbReference type="ARBA" id="ARBA00023186"/>
    </source>
</evidence>
<evidence type="ECO:0000256" key="4">
    <source>
        <dbReference type="ARBA" id="ARBA00017143"/>
    </source>
</evidence>
<feature type="compositionally biased region" description="Polar residues" evidence="10">
    <location>
        <begin position="4980"/>
        <end position="5010"/>
    </location>
</feature>
<evidence type="ECO:0000256" key="9">
    <source>
        <dbReference type="SAM" id="Coils"/>
    </source>
</evidence>
<evidence type="ECO:0000256" key="8">
    <source>
        <dbReference type="ARBA" id="ARBA00023242"/>
    </source>
</evidence>
<dbReference type="SUPFAM" id="SSF53300">
    <property type="entry name" value="vWA-like"/>
    <property type="match status" value="1"/>
</dbReference>
<dbReference type="InterPro" id="IPR040848">
    <property type="entry name" value="AAA_lid_7"/>
</dbReference>
<dbReference type="PANTHER" id="PTHR48103:SF2">
    <property type="entry name" value="MIDASIN"/>
    <property type="match status" value="1"/>
</dbReference>
<comment type="caution">
    <text evidence="13">The sequence shown here is derived from an EMBL/GenBank/DDBJ whole genome shotgun (WGS) entry which is preliminary data.</text>
</comment>
<dbReference type="PROSITE" id="PS50192">
    <property type="entry name" value="T_SNARE"/>
    <property type="match status" value="1"/>
</dbReference>
<evidence type="ECO:0000256" key="5">
    <source>
        <dbReference type="ARBA" id="ARBA00022741"/>
    </source>
</evidence>
<evidence type="ECO:0000259" key="12">
    <source>
        <dbReference type="PROSITE" id="PS50234"/>
    </source>
</evidence>
<dbReference type="Pfam" id="PF21108">
    <property type="entry name" value="MDN1_4th"/>
    <property type="match status" value="1"/>
</dbReference>
<dbReference type="Proteomes" id="UP000668214">
    <property type="component" value="Unassembled WGS sequence"/>
</dbReference>
<dbReference type="SMART" id="SM00327">
    <property type="entry name" value="VWA"/>
    <property type="match status" value="1"/>
</dbReference>
<dbReference type="GO" id="GO:0005524">
    <property type="term" value="F:ATP binding"/>
    <property type="evidence" value="ECO:0007669"/>
    <property type="project" value="UniProtKB-KW"/>
</dbReference>
<dbReference type="Gene3D" id="3.40.50.410">
    <property type="entry name" value="von Willebrand factor, type A domain"/>
    <property type="match status" value="1"/>
</dbReference>